<dbReference type="EMBL" id="WMBT01000017">
    <property type="protein sequence ID" value="MTE01827.1"/>
    <property type="molecule type" value="Genomic_DNA"/>
</dbReference>
<keyword evidence="3" id="KW-0732">Signal</keyword>
<feature type="domain" description="Transglycosylase SLT" evidence="4">
    <location>
        <begin position="150"/>
        <end position="256"/>
    </location>
</feature>
<name>A0A6L6HRT5_9RHOB</name>
<dbReference type="AlphaFoldDB" id="A0A6L6HRT5"/>
<evidence type="ECO:0000313" key="5">
    <source>
        <dbReference type="EMBL" id="MTE01827.1"/>
    </source>
</evidence>
<organism evidence="5 6">
    <name type="scientific">Paracoccus lichenicola</name>
    <dbReference type="NCBI Taxonomy" id="2665644"/>
    <lineage>
        <taxon>Bacteria</taxon>
        <taxon>Pseudomonadati</taxon>
        <taxon>Pseudomonadota</taxon>
        <taxon>Alphaproteobacteria</taxon>
        <taxon>Rhodobacterales</taxon>
        <taxon>Paracoccaceae</taxon>
        <taxon>Paracoccus</taxon>
    </lineage>
</organism>
<proteinExistence type="inferred from homology"/>
<dbReference type="PANTHER" id="PTHR37423:SF2">
    <property type="entry name" value="MEMBRANE-BOUND LYTIC MUREIN TRANSGLYCOSYLASE C"/>
    <property type="match status" value="1"/>
</dbReference>
<evidence type="ECO:0000256" key="2">
    <source>
        <dbReference type="ARBA" id="ARBA00009387"/>
    </source>
</evidence>
<keyword evidence="6" id="KW-1185">Reference proteome</keyword>
<dbReference type="InterPro" id="IPR008258">
    <property type="entry name" value="Transglycosylase_SLT_dom_1"/>
</dbReference>
<comment type="caution">
    <text evidence="5">The sequence shown here is derived from an EMBL/GenBank/DDBJ whole genome shotgun (WGS) entry which is preliminary data.</text>
</comment>
<evidence type="ECO:0000256" key="3">
    <source>
        <dbReference type="SAM" id="SignalP"/>
    </source>
</evidence>
<accession>A0A6L6HRT5</accession>
<feature type="chain" id="PRO_5026665572" evidence="3">
    <location>
        <begin position="27"/>
        <end position="384"/>
    </location>
</feature>
<protein>
    <submittedName>
        <fullName evidence="5">Transglycosylase SLT domain-containing protein</fullName>
    </submittedName>
</protein>
<comment type="similarity">
    <text evidence="2">Belongs to the virb1 family.</text>
</comment>
<evidence type="ECO:0000313" key="6">
    <source>
        <dbReference type="Proteomes" id="UP000481417"/>
    </source>
</evidence>
<evidence type="ECO:0000259" key="4">
    <source>
        <dbReference type="Pfam" id="PF01464"/>
    </source>
</evidence>
<sequence>MIGRVTQARGLAAVVALGASTALASAQGVPIIDTNLLRQNLAILAEQERDLVRQQGRLARSDALLKIDADIIAELDKLIEAGELPVTAAGDMIQTLEDGAGDPAASADSLYNPDDTNPAAGKTFGDAALTVEEVIIAGSKATYGHAGVSKAGLSQAQWRALIQAMIWQESRFNPHAGSPKGAYGLTQLMPGTAKDLGVDPDYRTNPYSQVYGGATYLARMLSMFDGNIVIALAAYNAGPGNVQKYGGVPPFKETQHYVQVIPTKYNEYLAAIGGVDALGTIAPVDAAGANLAMMGAGASAYGGNMAQEIAAIAHRLKAILNQMEQNQNPTQAWALNSYARAEMARIMALRVRVLAANTKTVSAEALQQAAAHTEERNYMTFSND</sequence>
<dbReference type="Pfam" id="PF01464">
    <property type="entry name" value="SLT"/>
    <property type="match status" value="1"/>
</dbReference>
<reference evidence="5 6" key="1">
    <citation type="submission" date="2019-11" db="EMBL/GenBank/DDBJ databases">
        <authorList>
            <person name="Lang L."/>
        </authorList>
    </citation>
    <scope>NUCLEOTIDE SEQUENCE [LARGE SCALE GENOMIC DNA]</scope>
    <source>
        <strain evidence="5 6">YIM 132242</strain>
    </source>
</reference>
<dbReference type="SUPFAM" id="SSF53955">
    <property type="entry name" value="Lysozyme-like"/>
    <property type="match status" value="1"/>
</dbReference>
<dbReference type="Gene3D" id="1.10.530.10">
    <property type="match status" value="1"/>
</dbReference>
<dbReference type="PANTHER" id="PTHR37423">
    <property type="entry name" value="SOLUBLE LYTIC MUREIN TRANSGLYCOSYLASE-RELATED"/>
    <property type="match status" value="1"/>
</dbReference>
<feature type="signal peptide" evidence="3">
    <location>
        <begin position="1"/>
        <end position="26"/>
    </location>
</feature>
<gene>
    <name evidence="5" type="ORF">GIY56_16175</name>
</gene>
<dbReference type="CDD" id="cd00254">
    <property type="entry name" value="LT-like"/>
    <property type="match status" value="1"/>
</dbReference>
<dbReference type="Proteomes" id="UP000481417">
    <property type="component" value="Unassembled WGS sequence"/>
</dbReference>
<evidence type="ECO:0000256" key="1">
    <source>
        <dbReference type="ARBA" id="ARBA00007734"/>
    </source>
</evidence>
<comment type="similarity">
    <text evidence="1">Belongs to the transglycosylase Slt family.</text>
</comment>
<dbReference type="InterPro" id="IPR023346">
    <property type="entry name" value="Lysozyme-like_dom_sf"/>
</dbReference>